<sequence>MHSEDLLDMIENCQPDAETLVARIVHLLTERNAPTPALVDRVRKLHKARNTDVRSLIPILNSLKKVYFFFYLKF</sequence>
<dbReference type="GO" id="GO:0005847">
    <property type="term" value="C:mRNA cleavage and polyadenylation specificity factor complex"/>
    <property type="evidence" value="ECO:0007669"/>
    <property type="project" value="TreeGrafter"/>
</dbReference>
<keyword evidence="2" id="KW-1185">Reference proteome</keyword>
<proteinExistence type="predicted"/>
<dbReference type="PANTHER" id="PTHR15245:SF20">
    <property type="entry name" value="SYMPLEKIN"/>
    <property type="match status" value="1"/>
</dbReference>
<dbReference type="Proteomes" id="UP000605970">
    <property type="component" value="Unassembled WGS sequence"/>
</dbReference>
<gene>
    <name evidence="1" type="ORF">Mgra_00000204</name>
</gene>
<evidence type="ECO:0000313" key="1">
    <source>
        <dbReference type="EMBL" id="KAF7640383.1"/>
    </source>
</evidence>
<dbReference type="OrthoDB" id="331600at2759"/>
<name>A0A8T0A660_9BILA</name>
<reference evidence="1" key="1">
    <citation type="journal article" date="2020" name="Ecol. Evol.">
        <title>Genome structure and content of the rice root-knot nematode (Meloidogyne graminicola).</title>
        <authorList>
            <person name="Phan N.T."/>
            <person name="Danchin E.G.J."/>
            <person name="Klopp C."/>
            <person name="Perfus-Barbeoch L."/>
            <person name="Kozlowski D.K."/>
            <person name="Koutsovoulos G.D."/>
            <person name="Lopez-Roques C."/>
            <person name="Bouchez O."/>
            <person name="Zahm M."/>
            <person name="Besnard G."/>
            <person name="Bellafiore S."/>
        </authorList>
    </citation>
    <scope>NUCLEOTIDE SEQUENCE</scope>
    <source>
        <strain evidence="1">VN-18</strain>
    </source>
</reference>
<evidence type="ECO:0000313" key="2">
    <source>
        <dbReference type="Proteomes" id="UP000605970"/>
    </source>
</evidence>
<protein>
    <submittedName>
        <fullName evidence="1">Uncharacterized protein</fullName>
    </submittedName>
</protein>
<organism evidence="1 2">
    <name type="scientific">Meloidogyne graminicola</name>
    <dbReference type="NCBI Taxonomy" id="189291"/>
    <lineage>
        <taxon>Eukaryota</taxon>
        <taxon>Metazoa</taxon>
        <taxon>Ecdysozoa</taxon>
        <taxon>Nematoda</taxon>
        <taxon>Chromadorea</taxon>
        <taxon>Rhabditida</taxon>
        <taxon>Tylenchina</taxon>
        <taxon>Tylenchomorpha</taxon>
        <taxon>Tylenchoidea</taxon>
        <taxon>Meloidogynidae</taxon>
        <taxon>Meloidogyninae</taxon>
        <taxon>Meloidogyne</taxon>
    </lineage>
</organism>
<comment type="caution">
    <text evidence="1">The sequence shown here is derived from an EMBL/GenBank/DDBJ whole genome shotgun (WGS) entry which is preliminary data.</text>
</comment>
<dbReference type="EMBL" id="JABEBT010000001">
    <property type="protein sequence ID" value="KAF7640383.1"/>
    <property type="molecule type" value="Genomic_DNA"/>
</dbReference>
<dbReference type="AlphaFoldDB" id="A0A8T0A660"/>
<dbReference type="InterPro" id="IPR021850">
    <property type="entry name" value="Symplekin/Pta1"/>
</dbReference>
<dbReference type="PANTHER" id="PTHR15245">
    <property type="entry name" value="SYMPLEKIN-RELATED"/>
    <property type="match status" value="1"/>
</dbReference>
<accession>A0A8T0A660</accession>